<feature type="transmembrane region" description="Helical" evidence="1">
    <location>
        <begin position="1130"/>
        <end position="1148"/>
    </location>
</feature>
<gene>
    <name evidence="3" type="ORF">MNV_980042</name>
</gene>
<sequence>MNFRIIMLFCLLLLVGASAAGEEIRSPVCPVSFGSTPCIINITNSPSLLSDYEEIYIDTSNGYYLTDSNFYYAGLNYKNSQIDLFSIRHNVSSINTGKAVLTGELYKNDNSLQVIIGKELILKNGYTLELVDAGEDGAVFSLKRNNVILETGTVNRNKIFSYNITIDGKEIEIFRTKLTGIFGNSAVITGTYLRDTRIIRNGESFGDYEINLKDIDGDRDVDIVYSLKNKTFLPDEGATPLPGGFFTLRTYPAYVPFYESLDRFNLIGKDSNFRIYSINDNLKMSVPSFLSSPPDGSVIAAGLPVGINTKPTVTYKDSNSIISELRGNHIFYIYTAGDLSLSVTKQDLNWYNGSDAFEVKLYSSANKLIKNITIPDDGNAGNNHISGYLQNGILTAEVEEGIYKVTMIGGNGDLIIRSVELNKGNIVVQNPFLAGILYPDPVKFNLYTRAGDRLKLDTYHNTSVLPQTVNISSGSYIQSLSITPDKVPYYIDLPPGNELYKIEIPKGDFIITANSYFSFSSDSYFSTSSAKVLQLQNSMDWLNKNKVDYVIIPSSNPFTGLYFYKTKTDKEYYVRSPKSPWADYTIDTWSAPNIFHFNPAENNTWEYLVMNNSGVTDLNRDRLKYVAVRTQGNIGYRGEFYKVMDETLPEMVLSRKVSDIDNKTLLLNREWQVGGIYTLALEDVDSEGKFAVLELSRLNMPVSRQIISRGSIMFYNISLKGKDVTIFQAKLTDVFHGANTGIVKLSDIELYDEDMTVIKSGASVGNEILTLSDVNNDGLLDIVVTRNSVFNIEKSTRKTLFNSYLDLVADGGGTFYLERKVISPSAVTNSSNIARETSYTLAPYFPGNNMTLTFPDFDITAIALDVSGLIDQVKASLKELKNMPDDIIVVPDGVVYKYFSISIDKENIKNATVYFRVNRQWLTYNNISDTSVALSEFHDGSWEAIPTYVTGGDGKFAYYSAKVNDISALFSISGGISSDRVLASQADIASQAIPDAGKAGLLEEYKQSGIAAMSLAQAGIGQNPRSDLNLIILAFSSISVVISVFLVARRAGVLNSKTVSFLSRLCSEIFNSLLLTFLLLLLIDNIWDNSVTKNLNLNHLMIIVFIFGIISLYGNKTETDKITVATKKEYITTAGIGILGMIIIWSKINYMGFISYPISIISGILIVLLSFLMLEDNDVLN</sequence>
<dbReference type="Pfam" id="PF07752">
    <property type="entry name" value="S-layer"/>
    <property type="match status" value="1"/>
</dbReference>
<evidence type="ECO:0000259" key="2">
    <source>
        <dbReference type="Pfam" id="PF07752"/>
    </source>
</evidence>
<feature type="transmembrane region" description="Helical" evidence="1">
    <location>
        <begin position="1030"/>
        <end position="1049"/>
    </location>
</feature>
<accession>A0A284VUI2</accession>
<evidence type="ECO:0000313" key="3">
    <source>
        <dbReference type="EMBL" id="SNQ62940.1"/>
    </source>
</evidence>
<keyword evidence="4" id="KW-1185">Reference proteome</keyword>
<feature type="transmembrane region" description="Helical" evidence="1">
    <location>
        <begin position="1154"/>
        <end position="1174"/>
    </location>
</feature>
<name>A0A284VUI2_9EURY</name>
<dbReference type="OrthoDB" id="151879at2157"/>
<organism evidence="3 4">
    <name type="scientific">Candidatus Methanoperedens nitratireducens</name>
    <dbReference type="NCBI Taxonomy" id="1392998"/>
    <lineage>
        <taxon>Archaea</taxon>
        <taxon>Methanobacteriati</taxon>
        <taxon>Methanobacteriota</taxon>
        <taxon>Stenosarchaea group</taxon>
        <taxon>Methanomicrobia</taxon>
        <taxon>Methanosarcinales</taxon>
        <taxon>ANME-2 cluster</taxon>
        <taxon>Candidatus Methanoperedentaceae</taxon>
        <taxon>Candidatus Methanoperedens</taxon>
    </lineage>
</organism>
<dbReference type="InterPro" id="IPR006457">
    <property type="entry name" value="S_layer-rel_Mac"/>
</dbReference>
<dbReference type="RefSeq" id="WP_096207429.1">
    <property type="nucleotide sequence ID" value="NZ_FZMP01000249.1"/>
</dbReference>
<dbReference type="Proteomes" id="UP000218615">
    <property type="component" value="Unassembled WGS sequence"/>
</dbReference>
<evidence type="ECO:0000256" key="1">
    <source>
        <dbReference type="SAM" id="Phobius"/>
    </source>
</evidence>
<keyword evidence="1" id="KW-1133">Transmembrane helix</keyword>
<dbReference type="InterPro" id="IPR026453">
    <property type="entry name" value="PGF_pre_PGF"/>
</dbReference>
<dbReference type="NCBIfam" id="TIGR04213">
    <property type="entry name" value="PGF_pre_PGF"/>
    <property type="match status" value="1"/>
</dbReference>
<dbReference type="EMBL" id="FZMP01000249">
    <property type="protein sequence ID" value="SNQ62940.1"/>
    <property type="molecule type" value="Genomic_DNA"/>
</dbReference>
<feature type="transmembrane region" description="Helical" evidence="1">
    <location>
        <begin position="1061"/>
        <end position="1083"/>
    </location>
</feature>
<proteinExistence type="predicted"/>
<keyword evidence="1" id="KW-0812">Transmembrane</keyword>
<protein>
    <recommendedName>
        <fullName evidence="2">S-layer family duplication domain-containing protein</fullName>
    </recommendedName>
</protein>
<keyword evidence="1" id="KW-0472">Membrane</keyword>
<feature type="domain" description="S-layer family duplication" evidence="2">
    <location>
        <begin position="624"/>
        <end position="778"/>
    </location>
</feature>
<reference evidence="4" key="1">
    <citation type="submission" date="2017-06" db="EMBL/GenBank/DDBJ databases">
        <authorList>
            <person name="Cremers G."/>
        </authorList>
    </citation>
    <scope>NUCLEOTIDE SEQUENCE [LARGE SCALE GENOMIC DNA]</scope>
</reference>
<dbReference type="AlphaFoldDB" id="A0A284VUI2"/>
<dbReference type="Gene3D" id="2.60.98.40">
    <property type="match status" value="2"/>
</dbReference>
<feature type="transmembrane region" description="Helical" evidence="1">
    <location>
        <begin position="1095"/>
        <end position="1114"/>
    </location>
</feature>
<evidence type="ECO:0000313" key="4">
    <source>
        <dbReference type="Proteomes" id="UP000218615"/>
    </source>
</evidence>